<evidence type="ECO:0000256" key="1">
    <source>
        <dbReference type="ARBA" id="ARBA00023180"/>
    </source>
</evidence>
<organism evidence="3">
    <name type="scientific">Hypophthalmichthys molitrix</name>
    <name type="common">Silver carp</name>
    <name type="synonym">Leuciscus molitrix</name>
    <dbReference type="NCBI Taxonomy" id="13095"/>
    <lineage>
        <taxon>Eukaryota</taxon>
        <taxon>Metazoa</taxon>
        <taxon>Chordata</taxon>
        <taxon>Craniata</taxon>
        <taxon>Vertebrata</taxon>
        <taxon>Euteleostomi</taxon>
        <taxon>Actinopterygii</taxon>
        <taxon>Neopterygii</taxon>
        <taxon>Teleostei</taxon>
        <taxon>Ostariophysi</taxon>
        <taxon>Cypriniformes</taxon>
        <taxon>Xenocyprididae</taxon>
        <taxon>Xenocypridinae</taxon>
        <taxon>Hypophthalmichthys</taxon>
    </lineage>
</organism>
<evidence type="ECO:0000313" key="3">
    <source>
        <dbReference type="EMBL" id="BAV19067.1"/>
    </source>
</evidence>
<protein>
    <submittedName>
        <fullName evidence="3">MHC class II beta chain</fullName>
    </submittedName>
</protein>
<dbReference type="AlphaFoldDB" id="A0A193PRP2"/>
<name>A0A193PRP2_HYPMO</name>
<gene>
    <name evidence="3" type="primary">Hymo-DAB</name>
</gene>
<proteinExistence type="predicted"/>
<feature type="domain" description="MHC class II beta chain N-terminal" evidence="2">
    <location>
        <begin position="1"/>
        <end position="56"/>
    </location>
</feature>
<dbReference type="Gene3D" id="3.10.320.10">
    <property type="entry name" value="Class II Histocompatibility Antigen, M Beta Chain, Chain B, domain 1"/>
    <property type="match status" value="1"/>
</dbReference>
<dbReference type="GO" id="GO:0019882">
    <property type="term" value="P:antigen processing and presentation"/>
    <property type="evidence" value="ECO:0007669"/>
    <property type="project" value="InterPro"/>
</dbReference>
<dbReference type="EMBL" id="LC164149">
    <property type="protein sequence ID" value="BAV19067.1"/>
    <property type="molecule type" value="Genomic_DNA"/>
</dbReference>
<dbReference type="GO" id="GO:0042613">
    <property type="term" value="C:MHC class II protein complex"/>
    <property type="evidence" value="ECO:0007669"/>
    <property type="project" value="InterPro"/>
</dbReference>
<keyword evidence="1" id="KW-0325">Glycoprotein</keyword>
<dbReference type="InterPro" id="IPR000353">
    <property type="entry name" value="MHC_II_b_N"/>
</dbReference>
<evidence type="ECO:0000259" key="2">
    <source>
        <dbReference type="SMART" id="SM00921"/>
    </source>
</evidence>
<dbReference type="Pfam" id="PF00969">
    <property type="entry name" value="MHC_II_beta"/>
    <property type="match status" value="1"/>
</dbReference>
<sequence length="56" mass="6650">MEKIDNYIFNKDKGLQFKSTVGKYVGYNKLGVKFAQVWNDNPRMLQQERAKVEDYC</sequence>
<dbReference type="GO" id="GO:0006955">
    <property type="term" value="P:immune response"/>
    <property type="evidence" value="ECO:0007669"/>
    <property type="project" value="InterPro"/>
</dbReference>
<feature type="non-terminal residue" evidence="3">
    <location>
        <position position="56"/>
    </location>
</feature>
<dbReference type="SUPFAM" id="SSF54452">
    <property type="entry name" value="MHC antigen-recognition domain"/>
    <property type="match status" value="1"/>
</dbReference>
<dbReference type="SMART" id="SM00921">
    <property type="entry name" value="MHC_II_beta"/>
    <property type="match status" value="1"/>
</dbReference>
<accession>A0A193PRP2</accession>
<reference evidence="3" key="1">
    <citation type="submission" date="2016-06" db="EMBL/GenBank/DDBJ databases">
        <title>Hypophthalmichthys molitrix Hymo-DAB gene, MHC class II beta chain,(exon 2; partial).</title>
        <authorList>
            <person name="Jorfi E."/>
            <person name="Kalbassi M.R."/>
            <person name="Sadeghizadeh M."/>
            <person name="Amirinia S."/>
            <person name="Khosraviani K."/>
        </authorList>
    </citation>
    <scope>NUCLEOTIDE SEQUENCE</scope>
    <source>
        <tissue evidence="3">Fin clips</tissue>
    </source>
</reference>
<dbReference type="InterPro" id="IPR014745">
    <property type="entry name" value="MHC_II_a/b_N"/>
</dbReference>
<dbReference type="InterPro" id="IPR011162">
    <property type="entry name" value="MHC_I/II-like_Ag-recog"/>
</dbReference>